<feature type="compositionally biased region" description="Basic and acidic residues" evidence="1">
    <location>
        <begin position="44"/>
        <end position="55"/>
    </location>
</feature>
<sequence>MIELELQCINLINFYFMHMIRGKVLGENEHKGLRKSQSSSFMRGQDKAQDLRAGGSKEEQIAEMMRVCG</sequence>
<organism evidence="2 3">
    <name type="scientific">Ensete ventricosum</name>
    <name type="common">Abyssinian banana</name>
    <name type="synonym">Musa ensete</name>
    <dbReference type="NCBI Taxonomy" id="4639"/>
    <lineage>
        <taxon>Eukaryota</taxon>
        <taxon>Viridiplantae</taxon>
        <taxon>Streptophyta</taxon>
        <taxon>Embryophyta</taxon>
        <taxon>Tracheophyta</taxon>
        <taxon>Spermatophyta</taxon>
        <taxon>Magnoliopsida</taxon>
        <taxon>Liliopsida</taxon>
        <taxon>Zingiberales</taxon>
        <taxon>Musaceae</taxon>
        <taxon>Ensete</taxon>
    </lineage>
</organism>
<dbReference type="EMBL" id="JAQQAF010000005">
    <property type="protein sequence ID" value="KAJ8484974.1"/>
    <property type="molecule type" value="Genomic_DNA"/>
</dbReference>
<proteinExistence type="predicted"/>
<keyword evidence="3" id="KW-1185">Reference proteome</keyword>
<dbReference type="Proteomes" id="UP001222027">
    <property type="component" value="Unassembled WGS sequence"/>
</dbReference>
<protein>
    <submittedName>
        <fullName evidence="2">Uncharacterized protein</fullName>
    </submittedName>
</protein>
<accession>A0AAV8QNC7</accession>
<name>A0AAV8QNC7_ENSVE</name>
<evidence type="ECO:0000256" key="1">
    <source>
        <dbReference type="SAM" id="MobiDB-lite"/>
    </source>
</evidence>
<dbReference type="AlphaFoldDB" id="A0AAV8QNC7"/>
<reference evidence="2 3" key="1">
    <citation type="submission" date="2022-12" db="EMBL/GenBank/DDBJ databases">
        <title>Chromosome-scale assembly of the Ensete ventricosum genome.</title>
        <authorList>
            <person name="Dussert Y."/>
            <person name="Stocks J."/>
            <person name="Wendawek A."/>
            <person name="Woldeyes F."/>
            <person name="Nichols R.A."/>
            <person name="Borrell J.S."/>
        </authorList>
    </citation>
    <scope>NUCLEOTIDE SEQUENCE [LARGE SCALE GENOMIC DNA]</scope>
    <source>
        <strain evidence="3">cv. Maze</strain>
        <tissue evidence="2">Seeds</tissue>
    </source>
</reference>
<evidence type="ECO:0000313" key="2">
    <source>
        <dbReference type="EMBL" id="KAJ8484974.1"/>
    </source>
</evidence>
<evidence type="ECO:0000313" key="3">
    <source>
        <dbReference type="Proteomes" id="UP001222027"/>
    </source>
</evidence>
<comment type="caution">
    <text evidence="2">The sequence shown here is derived from an EMBL/GenBank/DDBJ whole genome shotgun (WGS) entry which is preliminary data.</text>
</comment>
<feature type="region of interest" description="Disordered" evidence="1">
    <location>
        <begin position="35"/>
        <end position="55"/>
    </location>
</feature>
<gene>
    <name evidence="2" type="ORF">OPV22_017459</name>
</gene>